<dbReference type="Pfam" id="PF01790">
    <property type="entry name" value="LGT"/>
    <property type="match status" value="1"/>
</dbReference>
<keyword evidence="4 7" id="KW-0812">Transmembrane</keyword>
<evidence type="ECO:0000313" key="8">
    <source>
        <dbReference type="EMBL" id="QDV31093.1"/>
    </source>
</evidence>
<proteinExistence type="inferred from homology"/>
<dbReference type="Proteomes" id="UP000315349">
    <property type="component" value="Chromosome"/>
</dbReference>
<dbReference type="PANTHER" id="PTHR30589">
    <property type="entry name" value="PROLIPOPROTEIN DIACYLGLYCERYL TRANSFERASE"/>
    <property type="match status" value="1"/>
</dbReference>
<evidence type="ECO:0000256" key="1">
    <source>
        <dbReference type="ARBA" id="ARBA00007150"/>
    </source>
</evidence>
<keyword evidence="3 7" id="KW-0808">Transferase</keyword>
<keyword evidence="8" id="KW-0449">Lipoprotein</keyword>
<dbReference type="GO" id="GO:0005886">
    <property type="term" value="C:plasma membrane"/>
    <property type="evidence" value="ECO:0007669"/>
    <property type="project" value="UniProtKB-SubCell"/>
</dbReference>
<accession>A0A518GR72</accession>
<dbReference type="InterPro" id="IPR001640">
    <property type="entry name" value="Lgt"/>
</dbReference>
<keyword evidence="2 7" id="KW-1003">Cell membrane</keyword>
<evidence type="ECO:0000256" key="5">
    <source>
        <dbReference type="ARBA" id="ARBA00022989"/>
    </source>
</evidence>
<dbReference type="AlphaFoldDB" id="A0A518GR72"/>
<feature type="transmembrane region" description="Helical" evidence="7">
    <location>
        <begin position="323"/>
        <end position="341"/>
    </location>
</feature>
<keyword evidence="9" id="KW-1185">Reference proteome</keyword>
<comment type="similarity">
    <text evidence="1 7">Belongs to the Lgt family.</text>
</comment>
<dbReference type="UniPathway" id="UPA00664"/>
<name>A0A518GR72_9PLAN</name>
<reference evidence="8 9" key="1">
    <citation type="submission" date="2019-02" db="EMBL/GenBank/DDBJ databases">
        <title>Deep-cultivation of Planctomycetes and their phenomic and genomic characterization uncovers novel biology.</title>
        <authorList>
            <person name="Wiegand S."/>
            <person name="Jogler M."/>
            <person name="Boedeker C."/>
            <person name="Pinto D."/>
            <person name="Vollmers J."/>
            <person name="Rivas-Marin E."/>
            <person name="Kohn T."/>
            <person name="Peeters S.H."/>
            <person name="Heuer A."/>
            <person name="Rast P."/>
            <person name="Oberbeckmann S."/>
            <person name="Bunk B."/>
            <person name="Jeske O."/>
            <person name="Meyerdierks A."/>
            <person name="Storesund J.E."/>
            <person name="Kallscheuer N."/>
            <person name="Luecker S."/>
            <person name="Lage O.M."/>
            <person name="Pohl T."/>
            <person name="Merkel B.J."/>
            <person name="Hornburger P."/>
            <person name="Mueller R.-W."/>
            <person name="Bruemmer F."/>
            <person name="Labrenz M."/>
            <person name="Spormann A.M."/>
            <person name="Op den Camp H."/>
            <person name="Overmann J."/>
            <person name="Amann R."/>
            <person name="Jetten M.S.M."/>
            <person name="Mascher T."/>
            <person name="Medema M.H."/>
            <person name="Devos D.P."/>
            <person name="Kaster A.-K."/>
            <person name="Ovreas L."/>
            <person name="Rohde M."/>
            <person name="Galperin M.Y."/>
            <person name="Jogler C."/>
        </authorList>
    </citation>
    <scope>NUCLEOTIDE SEQUENCE [LARGE SCALE GENOMIC DNA]</scope>
    <source>
        <strain evidence="8 9">Spb1</strain>
    </source>
</reference>
<comment type="function">
    <text evidence="7">Catalyzes the transfer of the diacylglyceryl group from phosphatidylglycerol to the sulfhydryl group of the N-terminal cysteine of a prolipoprotein, the first step in the formation of mature lipoproteins.</text>
</comment>
<dbReference type="RefSeq" id="WP_145301454.1">
    <property type="nucleotide sequence ID" value="NZ_CP036299.1"/>
</dbReference>
<comment type="pathway">
    <text evidence="7">Protein modification; lipoprotein biosynthesis (diacylglyceryl transfer).</text>
</comment>
<dbReference type="PANTHER" id="PTHR30589:SF0">
    <property type="entry name" value="PHOSPHATIDYLGLYCEROL--PROLIPOPROTEIN DIACYLGLYCERYL TRANSFERASE"/>
    <property type="match status" value="1"/>
</dbReference>
<feature type="transmembrane region" description="Helical" evidence="7">
    <location>
        <begin position="57"/>
        <end position="75"/>
    </location>
</feature>
<comment type="catalytic activity">
    <reaction evidence="7">
        <text>L-cysteinyl-[prolipoprotein] + a 1,2-diacyl-sn-glycero-3-phospho-(1'-sn-glycerol) = an S-1,2-diacyl-sn-glyceryl-L-cysteinyl-[prolipoprotein] + sn-glycerol 1-phosphate + H(+)</text>
        <dbReference type="Rhea" id="RHEA:56712"/>
        <dbReference type="Rhea" id="RHEA-COMP:14679"/>
        <dbReference type="Rhea" id="RHEA-COMP:14680"/>
        <dbReference type="ChEBI" id="CHEBI:15378"/>
        <dbReference type="ChEBI" id="CHEBI:29950"/>
        <dbReference type="ChEBI" id="CHEBI:57685"/>
        <dbReference type="ChEBI" id="CHEBI:64716"/>
        <dbReference type="ChEBI" id="CHEBI:140658"/>
        <dbReference type="EC" id="2.5.1.145"/>
    </reaction>
</comment>
<evidence type="ECO:0000256" key="2">
    <source>
        <dbReference type="ARBA" id="ARBA00022475"/>
    </source>
</evidence>
<evidence type="ECO:0000256" key="7">
    <source>
        <dbReference type="HAMAP-Rule" id="MF_01147"/>
    </source>
</evidence>
<dbReference type="HAMAP" id="MF_01147">
    <property type="entry name" value="Lgt"/>
    <property type="match status" value="1"/>
</dbReference>
<feature type="binding site" evidence="7">
    <location>
        <position position="209"/>
    </location>
    <ligand>
        <name>a 1,2-diacyl-sn-glycero-3-phospho-(1'-sn-glycerol)</name>
        <dbReference type="ChEBI" id="CHEBI:64716"/>
    </ligand>
</feature>
<sequence length="357" mass="39254">MLQVLFRIPWDHLTIRGVEIPTFGLGIVLFVWALLGAAIFGRMVWQGRVTDLLRDPLAVGIWGAAGVAIWMAPTIGPKFAPEGIPFFGYGLMLFIGFTTAVFLATRRAAEQGLPPEKIWDLAVAIFIPGLIGARLFFAVQYPGKVFTGRTLLENVLSFVNLSQGGIVLFGGLLMGTVAYFVFCYWNRIDPLRLADIITPSIFVGVGFGRIGCLLNGCCYGDVCHLPFGIQFPGSSVTYSEFVYRGVISPVELATPWLQPTQIYSAIDGFVIALAAYLYYPYRTRHGAVFGLAVLTYSITRYLIELLRSDEEGQFSTSLTISQWVSLGVGICVCALLVYVFLCAQKLQRKRLTESVPG</sequence>
<organism evidence="8 9">
    <name type="scientific">Planctopirus ephydatiae</name>
    <dbReference type="NCBI Taxonomy" id="2528019"/>
    <lineage>
        <taxon>Bacteria</taxon>
        <taxon>Pseudomonadati</taxon>
        <taxon>Planctomycetota</taxon>
        <taxon>Planctomycetia</taxon>
        <taxon>Planctomycetales</taxon>
        <taxon>Planctomycetaceae</taxon>
        <taxon>Planctopirus</taxon>
    </lineage>
</organism>
<evidence type="ECO:0000256" key="6">
    <source>
        <dbReference type="ARBA" id="ARBA00023136"/>
    </source>
</evidence>
<dbReference type="EMBL" id="CP036299">
    <property type="protein sequence ID" value="QDV31093.1"/>
    <property type="molecule type" value="Genomic_DNA"/>
</dbReference>
<feature type="transmembrane region" description="Helical" evidence="7">
    <location>
        <begin position="20"/>
        <end position="45"/>
    </location>
</feature>
<keyword evidence="8" id="KW-0328">Glycosyltransferase</keyword>
<feature type="transmembrane region" description="Helical" evidence="7">
    <location>
        <begin position="118"/>
        <end position="141"/>
    </location>
</feature>
<keyword evidence="5 7" id="KW-1133">Transmembrane helix</keyword>
<feature type="transmembrane region" description="Helical" evidence="7">
    <location>
        <begin position="262"/>
        <end position="279"/>
    </location>
</feature>
<protein>
    <recommendedName>
        <fullName evidence="7">Phosphatidylglycerol--prolipoprotein diacylglyceryl transferase</fullName>
        <ecNumber evidence="7">2.5.1.145</ecNumber>
    </recommendedName>
</protein>
<gene>
    <name evidence="7 8" type="primary">lgt</name>
    <name evidence="8" type="ORF">Spb1_30310</name>
</gene>
<evidence type="ECO:0000256" key="3">
    <source>
        <dbReference type="ARBA" id="ARBA00022679"/>
    </source>
</evidence>
<dbReference type="GO" id="GO:0042158">
    <property type="term" value="P:lipoprotein biosynthetic process"/>
    <property type="evidence" value="ECO:0007669"/>
    <property type="project" value="UniProtKB-UniRule"/>
</dbReference>
<dbReference type="KEGG" id="peh:Spb1_30310"/>
<dbReference type="GO" id="GO:0008961">
    <property type="term" value="F:phosphatidylglycerol-prolipoprotein diacylglyceryl transferase activity"/>
    <property type="evidence" value="ECO:0007669"/>
    <property type="project" value="UniProtKB-UniRule"/>
</dbReference>
<feature type="transmembrane region" description="Helical" evidence="7">
    <location>
        <begin position="286"/>
        <end position="303"/>
    </location>
</feature>
<evidence type="ECO:0000313" key="9">
    <source>
        <dbReference type="Proteomes" id="UP000315349"/>
    </source>
</evidence>
<feature type="transmembrane region" description="Helical" evidence="7">
    <location>
        <begin position="196"/>
        <end position="216"/>
    </location>
</feature>
<evidence type="ECO:0000256" key="4">
    <source>
        <dbReference type="ARBA" id="ARBA00022692"/>
    </source>
</evidence>
<feature type="transmembrane region" description="Helical" evidence="7">
    <location>
        <begin position="161"/>
        <end position="184"/>
    </location>
</feature>
<keyword evidence="6 7" id="KW-0472">Membrane</keyword>
<feature type="transmembrane region" description="Helical" evidence="7">
    <location>
        <begin position="87"/>
        <end position="106"/>
    </location>
</feature>
<dbReference type="EC" id="2.5.1.145" evidence="7"/>
<comment type="subcellular location">
    <subcellularLocation>
        <location evidence="7">Cell membrane</location>
        <topology evidence="7">Multi-pass membrane protein</topology>
    </subcellularLocation>
</comment>
<dbReference type="OrthoDB" id="871140at2"/>